<evidence type="ECO:0000256" key="1">
    <source>
        <dbReference type="SAM" id="MobiDB-lite"/>
    </source>
</evidence>
<proteinExistence type="predicted"/>
<reference evidence="2" key="1">
    <citation type="journal article" date="2023" name="Mol. Phylogenet. Evol.">
        <title>Genome-scale phylogeny and comparative genomics of the fungal order Sordariales.</title>
        <authorList>
            <person name="Hensen N."/>
            <person name="Bonometti L."/>
            <person name="Westerberg I."/>
            <person name="Brannstrom I.O."/>
            <person name="Guillou S."/>
            <person name="Cros-Aarteil S."/>
            <person name="Calhoun S."/>
            <person name="Haridas S."/>
            <person name="Kuo A."/>
            <person name="Mondo S."/>
            <person name="Pangilinan J."/>
            <person name="Riley R."/>
            <person name="LaButti K."/>
            <person name="Andreopoulos B."/>
            <person name="Lipzen A."/>
            <person name="Chen C."/>
            <person name="Yan M."/>
            <person name="Daum C."/>
            <person name="Ng V."/>
            <person name="Clum A."/>
            <person name="Steindorff A."/>
            <person name="Ohm R.A."/>
            <person name="Martin F."/>
            <person name="Silar P."/>
            <person name="Natvig D.O."/>
            <person name="Lalanne C."/>
            <person name="Gautier V."/>
            <person name="Ament-Velasquez S.L."/>
            <person name="Kruys A."/>
            <person name="Hutchinson M.I."/>
            <person name="Powell A.J."/>
            <person name="Barry K."/>
            <person name="Miller A.N."/>
            <person name="Grigoriev I.V."/>
            <person name="Debuchy R."/>
            <person name="Gladieux P."/>
            <person name="Hiltunen Thoren M."/>
            <person name="Johannesson H."/>
        </authorList>
    </citation>
    <scope>NUCLEOTIDE SEQUENCE</scope>
    <source>
        <strain evidence="2">CBS 990.96</strain>
    </source>
</reference>
<comment type="caution">
    <text evidence="2">The sequence shown here is derived from an EMBL/GenBank/DDBJ whole genome shotgun (WGS) entry which is preliminary data.</text>
</comment>
<gene>
    <name evidence="2" type="ORF">QBC38DRAFT_26773</name>
</gene>
<evidence type="ECO:0000313" key="2">
    <source>
        <dbReference type="EMBL" id="KAK4224125.1"/>
    </source>
</evidence>
<organism evidence="2 3">
    <name type="scientific">Podospora fimiseda</name>
    <dbReference type="NCBI Taxonomy" id="252190"/>
    <lineage>
        <taxon>Eukaryota</taxon>
        <taxon>Fungi</taxon>
        <taxon>Dikarya</taxon>
        <taxon>Ascomycota</taxon>
        <taxon>Pezizomycotina</taxon>
        <taxon>Sordariomycetes</taxon>
        <taxon>Sordariomycetidae</taxon>
        <taxon>Sordariales</taxon>
        <taxon>Podosporaceae</taxon>
        <taxon>Podospora</taxon>
    </lineage>
</organism>
<reference evidence="2" key="2">
    <citation type="submission" date="2023-05" db="EMBL/GenBank/DDBJ databases">
        <authorList>
            <consortium name="Lawrence Berkeley National Laboratory"/>
            <person name="Steindorff A."/>
            <person name="Hensen N."/>
            <person name="Bonometti L."/>
            <person name="Westerberg I."/>
            <person name="Brannstrom I.O."/>
            <person name="Guillou S."/>
            <person name="Cros-Aarteil S."/>
            <person name="Calhoun S."/>
            <person name="Haridas S."/>
            <person name="Kuo A."/>
            <person name="Mondo S."/>
            <person name="Pangilinan J."/>
            <person name="Riley R."/>
            <person name="Labutti K."/>
            <person name="Andreopoulos B."/>
            <person name="Lipzen A."/>
            <person name="Chen C."/>
            <person name="Yanf M."/>
            <person name="Daum C."/>
            <person name="Ng V."/>
            <person name="Clum A."/>
            <person name="Ohm R."/>
            <person name="Martin F."/>
            <person name="Silar P."/>
            <person name="Natvig D."/>
            <person name="Lalanne C."/>
            <person name="Gautier V."/>
            <person name="Ament-Velasquez S.L."/>
            <person name="Kruys A."/>
            <person name="Hutchinson M.I."/>
            <person name="Powell A.J."/>
            <person name="Barry K."/>
            <person name="Miller A.N."/>
            <person name="Grigoriev I.V."/>
            <person name="Debuchy R."/>
            <person name="Gladieux P."/>
            <person name="Thoren M.H."/>
            <person name="Johannesson H."/>
        </authorList>
    </citation>
    <scope>NUCLEOTIDE SEQUENCE</scope>
    <source>
        <strain evidence="2">CBS 990.96</strain>
    </source>
</reference>
<protein>
    <submittedName>
        <fullName evidence="2">Uncharacterized protein</fullName>
    </submittedName>
</protein>
<evidence type="ECO:0000313" key="3">
    <source>
        <dbReference type="Proteomes" id="UP001301958"/>
    </source>
</evidence>
<accession>A0AAN7BIW6</accession>
<dbReference type="Proteomes" id="UP001301958">
    <property type="component" value="Unassembled WGS sequence"/>
</dbReference>
<dbReference type="EMBL" id="MU865403">
    <property type="protein sequence ID" value="KAK4224125.1"/>
    <property type="molecule type" value="Genomic_DNA"/>
</dbReference>
<name>A0AAN7BIW6_9PEZI</name>
<feature type="region of interest" description="Disordered" evidence="1">
    <location>
        <begin position="168"/>
        <end position="195"/>
    </location>
</feature>
<dbReference type="AlphaFoldDB" id="A0AAN7BIW6"/>
<sequence>MLLFNTPDAMKPDNKFKPSRRRLHWLSTPHSNEAERVRPTLNQPCKAGVSLWSRRVPPTVGFFTYPPTDGQHGARPGSSWVPVTELASRETHFVWVSLKIARYRAMAVHCSALQNQVSRFSPLLLLIRGAPELDAVGVGGGGETRTIFAPDLNNICVSFGEEEWREEQARTPRFVQSNEKRVGSPMPSKASKRRLGLWRYQRPRWKNVAG</sequence>
<keyword evidence="3" id="KW-1185">Reference proteome</keyword>